<dbReference type="KEGG" id="tpal:117647215"/>
<keyword evidence="4" id="KW-1185">Reference proteome</keyword>
<gene>
    <name evidence="5" type="primary">LOC117647215</name>
</gene>
<dbReference type="OrthoDB" id="5565075at2759"/>
<dbReference type="CDD" id="cd00190">
    <property type="entry name" value="Tryp_SPc"/>
    <property type="match status" value="1"/>
</dbReference>
<dbReference type="PANTHER" id="PTHR24250">
    <property type="entry name" value="CHYMOTRYPSIN-RELATED"/>
    <property type="match status" value="1"/>
</dbReference>
<dbReference type="Pfam" id="PF00089">
    <property type="entry name" value="Trypsin"/>
    <property type="match status" value="1"/>
</dbReference>
<name>A0A6P8ZB48_THRPL</name>
<dbReference type="PROSITE" id="PS50240">
    <property type="entry name" value="TRYPSIN_DOM"/>
    <property type="match status" value="1"/>
</dbReference>
<keyword evidence="2" id="KW-0732">Signal</keyword>
<sequence>MNVLGAALSCLLLGAAMATLAAGASLSQSSRSAHQLRISGGGNAQAALPFQVALLDEGDNLFCSGSILSASWVITSGTCVDGRTGAIEVRAGILNLNDANAQRVTTTALDRTIHPHFEPMFLDNDIALIQLTTQLTLNQRVAVIALPTYANAAKNLVGESVVISGWGRFSDAGNNANRLQVAQVQLADNSVCEKQFGNKVIGTKLCLDTSGQSGAHGPSPCAGDAGGPVSFVDPLSASRVLHGIVSFGVKGDCASGKPVVFTRVSNFLDYIESVTGIAAED</sequence>
<reference evidence="5" key="1">
    <citation type="submission" date="2025-08" db="UniProtKB">
        <authorList>
            <consortium name="RefSeq"/>
        </authorList>
    </citation>
    <scope>IDENTIFICATION</scope>
    <source>
        <tissue evidence="5">Total insect</tissue>
    </source>
</reference>
<dbReference type="InterPro" id="IPR001314">
    <property type="entry name" value="Peptidase_S1A"/>
</dbReference>
<dbReference type="InterPro" id="IPR009003">
    <property type="entry name" value="Peptidase_S1_PA"/>
</dbReference>
<evidence type="ECO:0000313" key="5">
    <source>
        <dbReference type="RefSeq" id="XP_034244747.1"/>
    </source>
</evidence>
<dbReference type="AlphaFoldDB" id="A0A6P8ZB48"/>
<evidence type="ECO:0000313" key="4">
    <source>
        <dbReference type="Proteomes" id="UP000515158"/>
    </source>
</evidence>
<dbReference type="PANTHER" id="PTHR24250:SF50">
    <property type="entry name" value="PEPTIDASE S1 DOMAIN-CONTAINING PROTEIN"/>
    <property type="match status" value="1"/>
</dbReference>
<evidence type="ECO:0000259" key="3">
    <source>
        <dbReference type="PROSITE" id="PS50240"/>
    </source>
</evidence>
<feature type="chain" id="PRO_5027619911" evidence="2">
    <location>
        <begin position="19"/>
        <end position="281"/>
    </location>
</feature>
<dbReference type="SUPFAM" id="SSF50494">
    <property type="entry name" value="Trypsin-like serine proteases"/>
    <property type="match status" value="1"/>
</dbReference>
<proteinExistence type="predicted"/>
<dbReference type="GO" id="GO:0006508">
    <property type="term" value="P:proteolysis"/>
    <property type="evidence" value="ECO:0007669"/>
    <property type="project" value="InterPro"/>
</dbReference>
<dbReference type="FunFam" id="2.40.10.10:FF:000166">
    <property type="entry name" value="Trypsin"/>
    <property type="match status" value="1"/>
</dbReference>
<keyword evidence="1" id="KW-1015">Disulfide bond</keyword>
<protein>
    <submittedName>
        <fullName evidence="5">Brachyurin-like</fullName>
    </submittedName>
</protein>
<dbReference type="SMART" id="SM00020">
    <property type="entry name" value="Tryp_SPc"/>
    <property type="match status" value="1"/>
</dbReference>
<dbReference type="InterPro" id="IPR001254">
    <property type="entry name" value="Trypsin_dom"/>
</dbReference>
<feature type="domain" description="Peptidase S1" evidence="3">
    <location>
        <begin position="38"/>
        <end position="276"/>
    </location>
</feature>
<dbReference type="GO" id="GO:0004252">
    <property type="term" value="F:serine-type endopeptidase activity"/>
    <property type="evidence" value="ECO:0007669"/>
    <property type="project" value="InterPro"/>
</dbReference>
<dbReference type="InParanoid" id="A0A6P8ZB48"/>
<dbReference type="RefSeq" id="XP_034244747.1">
    <property type="nucleotide sequence ID" value="XM_034388856.1"/>
</dbReference>
<dbReference type="InterPro" id="IPR043504">
    <property type="entry name" value="Peptidase_S1_PA_chymotrypsin"/>
</dbReference>
<evidence type="ECO:0000256" key="2">
    <source>
        <dbReference type="SAM" id="SignalP"/>
    </source>
</evidence>
<accession>A0A6P8ZB48</accession>
<dbReference type="GeneID" id="117647215"/>
<evidence type="ECO:0000256" key="1">
    <source>
        <dbReference type="ARBA" id="ARBA00023157"/>
    </source>
</evidence>
<dbReference type="Gene3D" id="2.40.10.10">
    <property type="entry name" value="Trypsin-like serine proteases"/>
    <property type="match status" value="2"/>
</dbReference>
<feature type="signal peptide" evidence="2">
    <location>
        <begin position="1"/>
        <end position="18"/>
    </location>
</feature>
<dbReference type="Proteomes" id="UP000515158">
    <property type="component" value="Unplaced"/>
</dbReference>
<organism evidence="5">
    <name type="scientific">Thrips palmi</name>
    <name type="common">Melon thrips</name>
    <dbReference type="NCBI Taxonomy" id="161013"/>
    <lineage>
        <taxon>Eukaryota</taxon>
        <taxon>Metazoa</taxon>
        <taxon>Ecdysozoa</taxon>
        <taxon>Arthropoda</taxon>
        <taxon>Hexapoda</taxon>
        <taxon>Insecta</taxon>
        <taxon>Pterygota</taxon>
        <taxon>Neoptera</taxon>
        <taxon>Paraneoptera</taxon>
        <taxon>Thysanoptera</taxon>
        <taxon>Terebrantia</taxon>
        <taxon>Thripoidea</taxon>
        <taxon>Thripidae</taxon>
        <taxon>Thrips</taxon>
    </lineage>
</organism>
<dbReference type="PRINTS" id="PR00722">
    <property type="entry name" value="CHYMOTRYPSIN"/>
</dbReference>